<feature type="repeat" description="TPR" evidence="3">
    <location>
        <begin position="333"/>
        <end position="366"/>
    </location>
</feature>
<dbReference type="GeneID" id="39986888"/>
<feature type="repeat" description="TPR" evidence="3">
    <location>
        <begin position="265"/>
        <end position="298"/>
    </location>
</feature>
<dbReference type="PANTHER" id="PTHR44858">
    <property type="entry name" value="TETRATRICOPEPTIDE REPEAT PROTEIN 6"/>
    <property type="match status" value="1"/>
</dbReference>
<dbReference type="OrthoDB" id="1926212at2759"/>
<dbReference type="AlphaFoldDB" id="A0A1X0NSH2"/>
<gene>
    <name evidence="4" type="ORF">TM35_000212580</name>
</gene>
<evidence type="ECO:0000256" key="3">
    <source>
        <dbReference type="PROSITE-ProRule" id="PRU00339"/>
    </source>
</evidence>
<evidence type="ECO:0000256" key="2">
    <source>
        <dbReference type="ARBA" id="ARBA00022803"/>
    </source>
</evidence>
<feature type="repeat" description="TPR" evidence="3">
    <location>
        <begin position="436"/>
        <end position="469"/>
    </location>
</feature>
<reference evidence="4 5" key="1">
    <citation type="submission" date="2017-03" db="EMBL/GenBank/DDBJ databases">
        <title>An alternative strategy for trypanosome survival in the mammalian bloodstream revealed through genome and transcriptome analysis of the ubiquitous bovine parasite Trypanosoma (Megatrypanum) theileri.</title>
        <authorList>
            <person name="Kelly S."/>
            <person name="Ivens A."/>
            <person name="Mott A."/>
            <person name="O'Neill E."/>
            <person name="Emms D."/>
            <person name="Macleod O."/>
            <person name="Voorheis P."/>
            <person name="Matthews J."/>
            <person name="Matthews K."/>
            <person name="Carrington M."/>
        </authorList>
    </citation>
    <scope>NUCLEOTIDE SEQUENCE [LARGE SCALE GENOMIC DNA]</scope>
    <source>
        <strain evidence="4">Edinburgh</strain>
    </source>
</reference>
<keyword evidence="2 3" id="KW-0802">TPR repeat</keyword>
<dbReference type="Proteomes" id="UP000192257">
    <property type="component" value="Unassembled WGS sequence"/>
</dbReference>
<dbReference type="EMBL" id="NBCO01000021">
    <property type="protein sequence ID" value="ORC87652.1"/>
    <property type="molecule type" value="Genomic_DNA"/>
</dbReference>
<dbReference type="STRING" id="67003.A0A1X0NSH2"/>
<dbReference type="Gene3D" id="1.25.40.10">
    <property type="entry name" value="Tetratricopeptide repeat domain"/>
    <property type="match status" value="4"/>
</dbReference>
<protein>
    <submittedName>
        <fullName evidence="4">TPR Domain containing protein</fullName>
    </submittedName>
</protein>
<dbReference type="SMART" id="SM00028">
    <property type="entry name" value="TPR"/>
    <property type="match status" value="14"/>
</dbReference>
<dbReference type="PANTHER" id="PTHR44858:SF1">
    <property type="entry name" value="UDP-N-ACETYLGLUCOSAMINE--PEPTIDE N-ACETYLGLUCOSAMINYLTRANSFERASE SPINDLY-RELATED"/>
    <property type="match status" value="1"/>
</dbReference>
<dbReference type="RefSeq" id="XP_028881718.1">
    <property type="nucleotide sequence ID" value="XM_029027108.1"/>
</dbReference>
<evidence type="ECO:0000256" key="1">
    <source>
        <dbReference type="ARBA" id="ARBA00022737"/>
    </source>
</evidence>
<comment type="caution">
    <text evidence="4">The sequence shown here is derived from an EMBL/GenBank/DDBJ whole genome shotgun (WGS) entry which is preliminary data.</text>
</comment>
<evidence type="ECO:0000313" key="5">
    <source>
        <dbReference type="Proteomes" id="UP000192257"/>
    </source>
</evidence>
<keyword evidence="5" id="KW-1185">Reference proteome</keyword>
<dbReference type="InterPro" id="IPR019734">
    <property type="entry name" value="TPR_rpt"/>
</dbReference>
<feature type="repeat" description="TPR" evidence="3">
    <location>
        <begin position="89"/>
        <end position="122"/>
    </location>
</feature>
<organism evidence="4 5">
    <name type="scientific">Trypanosoma theileri</name>
    <dbReference type="NCBI Taxonomy" id="67003"/>
    <lineage>
        <taxon>Eukaryota</taxon>
        <taxon>Discoba</taxon>
        <taxon>Euglenozoa</taxon>
        <taxon>Kinetoplastea</taxon>
        <taxon>Metakinetoplastina</taxon>
        <taxon>Trypanosomatida</taxon>
        <taxon>Trypanosomatidae</taxon>
        <taxon>Trypanosoma</taxon>
    </lineage>
</organism>
<sequence length="666" mass="74999">MSRLPRELRERLAREHVEKARGLRTDAAELATPALAHLTRAVALNPLLVPALLPRAHIAARQGRHDVAIADLTLAIQLEEYGLDRRRLAAAYGARGNVYRKVNKIAESIIDFSRAVEVEPDNGTWLYELGVSYSVQGSTTLAQHFFTTALGDKLTGRMSETIRFRALYALGTCKLNVGDINGAMTVLTKGLEIQETHGLHNLLGVAHFTREEYKMALIHFTRALELDGLNSEYHVNIGLCLFQQNVMQDALKHFEDAVLKGPKQAMLHFFRGNATLMLGMYPQSITDMNEAISLDPSRETYHYSKALAFLAQGYNREALAELQIAVKLKPTFHTAWVHAGLLHLLQRQLFDALNCFSKALNLQEEDVLVHECIGLVYCDLKYYDLAADSFTRCITLGPGNPLFYFRRGAALIEHGDIHGAHLDLTKAVLEYNFREPQALHSLSVVLSRLESFSEALEFANEAVSLNSKNYRYLLHRADCLYAVGNYSEVVEVTTTVIQQGYESAELYYLRARSEYALHLYNETASDLLQAASLQPLLHESADFCYALGIAYLYSNQNYRDAEVALTTAIERHPNPPVWFFDERAKVRQRLGDAAGALADLNVVLSVEEDDPSVLLRRSFAHKSLENYMEAARDFEKVKMMDGAKDILTQVSYEKFFAIDQITWDIN</sequence>
<feature type="repeat" description="TPR" evidence="3">
    <location>
        <begin position="197"/>
        <end position="230"/>
    </location>
</feature>
<dbReference type="SUPFAM" id="SSF48452">
    <property type="entry name" value="TPR-like"/>
    <property type="match status" value="4"/>
</dbReference>
<feature type="repeat" description="TPR" evidence="3">
    <location>
        <begin position="231"/>
        <end position="264"/>
    </location>
</feature>
<accession>A0A1X0NSH2</accession>
<feature type="repeat" description="TPR" evidence="3">
    <location>
        <begin position="367"/>
        <end position="400"/>
    </location>
</feature>
<name>A0A1X0NSH2_9TRYP</name>
<dbReference type="Pfam" id="PF13432">
    <property type="entry name" value="TPR_16"/>
    <property type="match status" value="1"/>
</dbReference>
<keyword evidence="1" id="KW-0677">Repeat</keyword>
<dbReference type="VEuPathDB" id="TriTrypDB:TM35_000212580"/>
<dbReference type="Pfam" id="PF13181">
    <property type="entry name" value="TPR_8"/>
    <property type="match status" value="1"/>
</dbReference>
<proteinExistence type="predicted"/>
<dbReference type="InterPro" id="IPR050498">
    <property type="entry name" value="Ycf3"/>
</dbReference>
<dbReference type="InterPro" id="IPR011990">
    <property type="entry name" value="TPR-like_helical_dom_sf"/>
</dbReference>
<evidence type="ECO:0000313" key="4">
    <source>
        <dbReference type="EMBL" id="ORC87652.1"/>
    </source>
</evidence>
<dbReference type="PROSITE" id="PS50005">
    <property type="entry name" value="TPR"/>
    <property type="match status" value="7"/>
</dbReference>